<evidence type="ECO:0008006" key="4">
    <source>
        <dbReference type="Google" id="ProtNLM"/>
    </source>
</evidence>
<reference evidence="2" key="1">
    <citation type="submission" date="2022-08" db="UniProtKB">
        <authorList>
            <consortium name="EnsemblMetazoa"/>
        </authorList>
    </citation>
    <scope>IDENTIFICATION</scope>
    <source>
        <strain evidence="2">Dongola</strain>
    </source>
</reference>
<accession>A0A182IDV3</accession>
<dbReference type="VEuPathDB" id="VectorBase:AARA21_012826"/>
<proteinExistence type="predicted"/>
<feature type="region of interest" description="Disordered" evidence="1">
    <location>
        <begin position="1"/>
        <end position="62"/>
    </location>
</feature>
<dbReference type="Proteomes" id="UP000075840">
    <property type="component" value="Unassembled WGS sequence"/>
</dbReference>
<dbReference type="VEuPathDB" id="VectorBase:AARA011778"/>
<dbReference type="PANTHER" id="PTHR33053">
    <property type="entry name" value="PROTEIN, PUTATIVE-RELATED"/>
    <property type="match status" value="1"/>
</dbReference>
<protein>
    <recommendedName>
        <fullName evidence="4">Transposase domain-containing protein</fullName>
    </recommendedName>
</protein>
<dbReference type="AlphaFoldDB" id="A0A182IDV3"/>
<feature type="compositionally biased region" description="Basic and acidic residues" evidence="1">
    <location>
        <begin position="9"/>
        <end position="23"/>
    </location>
</feature>
<dbReference type="EMBL" id="APCN01007291">
    <property type="status" value="NOT_ANNOTATED_CDS"/>
    <property type="molecule type" value="Genomic_DNA"/>
</dbReference>
<name>A0A182IDV3_ANOAR</name>
<keyword evidence="3" id="KW-1185">Reference proteome</keyword>
<evidence type="ECO:0000313" key="2">
    <source>
        <dbReference type="EnsemblMetazoa" id="AARA011778-PA"/>
    </source>
</evidence>
<organism evidence="2 3">
    <name type="scientific">Anopheles arabiensis</name>
    <name type="common">Mosquito</name>
    <dbReference type="NCBI Taxonomy" id="7173"/>
    <lineage>
        <taxon>Eukaryota</taxon>
        <taxon>Metazoa</taxon>
        <taxon>Ecdysozoa</taxon>
        <taxon>Arthropoda</taxon>
        <taxon>Hexapoda</taxon>
        <taxon>Insecta</taxon>
        <taxon>Pterygota</taxon>
        <taxon>Neoptera</taxon>
        <taxon>Endopterygota</taxon>
        <taxon>Diptera</taxon>
        <taxon>Nematocera</taxon>
        <taxon>Culicoidea</taxon>
        <taxon>Culicidae</taxon>
        <taxon>Anophelinae</taxon>
        <taxon>Anopheles</taxon>
    </lineage>
</organism>
<dbReference type="PANTHER" id="PTHR33053:SF9">
    <property type="entry name" value="AGAP000105-PA"/>
    <property type="match status" value="1"/>
</dbReference>
<feature type="compositionally biased region" description="Polar residues" evidence="1">
    <location>
        <begin position="25"/>
        <end position="37"/>
    </location>
</feature>
<dbReference type="EnsemblMetazoa" id="AARA011778-RA">
    <property type="protein sequence ID" value="AARA011778-PA"/>
    <property type="gene ID" value="AARA011778"/>
</dbReference>
<evidence type="ECO:0000256" key="1">
    <source>
        <dbReference type="SAM" id="MobiDB-lite"/>
    </source>
</evidence>
<sequence>MRMMDAEWENERREENQLREEIVRPSTSQLAQSTSIASDEPESFDHIVQGSPLHESDHRDDDASVCTDFDDIANCYDDMDDTLSNLSDDSESSVHDAEDRDKRIKEKLRFWALSSKTTHFALSSLLKILKAETNFNLPKDARTLLKTPSSTSTVIKDIGGGQFWYNGVSNCLKAYFTNLNPNHSTVWLDFSMDGLPIHNSGPTQLWPILMRVCDLPQAPIFVVAIFCGKSKPSSAEVFLRELVTELNELQSDGIDLSGSMFKVRINAILADTPARTFVKGIIGHSGHDSCLKCTERTRYDHLSRRIYFVGIEAPNRTDALFRDGTYRAHIRHSTSLIDLANFDMIMDIPTTDRLHLVDLGVMRHLMRSWRSGAFGEQYKWDRADVGFITSVMESVKLPSEVLRKLRGIQHLNFWKGTEFKNFLHYPSIVALKDTLPREAYYATLYGESMLQSIKHLIRTGNNIIPQLINRVREFDNMNITGSRADQDSHTYPIIAMKQNRSTLHVRKNFMLRQGQRDQWYLLKNNMIMKFKNAAESDGNVTVEGQYFLRQRSYFMRPCNSAFLNIYCVGLEDLSEETYTVGIDNIKCKLVTVSSADDESMVVLPLLHKLV</sequence>
<evidence type="ECO:0000313" key="3">
    <source>
        <dbReference type="Proteomes" id="UP000075840"/>
    </source>
</evidence>